<dbReference type="PROSITE" id="PS51419">
    <property type="entry name" value="RAB"/>
    <property type="match status" value="1"/>
</dbReference>
<keyword evidence="2" id="KW-0342">GTP-binding</keyword>
<dbReference type="Gene3D" id="3.40.50.300">
    <property type="entry name" value="P-loop containing nucleotide triphosphate hydrolases"/>
    <property type="match status" value="1"/>
</dbReference>
<proteinExistence type="predicted"/>
<reference evidence="5" key="2">
    <citation type="journal article" date="2013" name="G3 (Bethesda)">
        <title>Genomes of Ashbya fungi isolated from insects reveal four mating-type loci, numerous translocations, lack of transposons, and distinct gene duplications.</title>
        <authorList>
            <person name="Dietrich F.S."/>
            <person name="Voegeli S."/>
            <person name="Kuo S."/>
            <person name="Philippsen P."/>
        </authorList>
    </citation>
    <scope>GENOME REANNOTATION</scope>
    <source>
        <strain evidence="5">ATCC 10895 / CBS 109.51 / FGSC 9923 / NRRL Y-1056</strain>
    </source>
</reference>
<feature type="compositionally biased region" description="Polar residues" evidence="3">
    <location>
        <begin position="303"/>
        <end position="313"/>
    </location>
</feature>
<feature type="compositionally biased region" description="Basic and acidic residues" evidence="3">
    <location>
        <begin position="252"/>
        <end position="267"/>
    </location>
</feature>
<dbReference type="SMART" id="SM00175">
    <property type="entry name" value="RAB"/>
    <property type="match status" value="1"/>
</dbReference>
<dbReference type="SUPFAM" id="SSF52540">
    <property type="entry name" value="P-loop containing nucleoside triphosphate hydrolases"/>
    <property type="match status" value="1"/>
</dbReference>
<dbReference type="GeneID" id="4619593"/>
<feature type="region of interest" description="Disordered" evidence="3">
    <location>
        <begin position="252"/>
        <end position="340"/>
    </location>
</feature>
<protein>
    <submittedName>
        <fullName evidence="4">ACR066Cp</fullName>
    </submittedName>
</protein>
<dbReference type="STRING" id="284811.Q75C51"/>
<reference evidence="4 5" key="1">
    <citation type="journal article" date="2004" name="Science">
        <title>The Ashbya gossypii genome as a tool for mapping the ancient Saccharomyces cerevisiae genome.</title>
        <authorList>
            <person name="Dietrich F.S."/>
            <person name="Voegeli S."/>
            <person name="Brachat S."/>
            <person name="Lerch A."/>
            <person name="Gates K."/>
            <person name="Steiner S."/>
            <person name="Mohr C."/>
            <person name="Pohlmann R."/>
            <person name="Luedi P."/>
            <person name="Choi S."/>
            <person name="Wing R.A."/>
            <person name="Flavier A."/>
            <person name="Gaffney T.D."/>
            <person name="Philippsen P."/>
        </authorList>
    </citation>
    <scope>NUCLEOTIDE SEQUENCE [LARGE SCALE GENOMIC DNA]</scope>
    <source>
        <strain evidence="5">ATCC 10895 / CBS 109.51 / FGSC 9923 / NRRL Y-1056</strain>
    </source>
</reference>
<dbReference type="InterPro" id="IPR001806">
    <property type="entry name" value="Small_GTPase"/>
</dbReference>
<dbReference type="InterPro" id="IPR027417">
    <property type="entry name" value="P-loop_NTPase"/>
</dbReference>
<organism evidence="4 5">
    <name type="scientific">Eremothecium gossypii (strain ATCC 10895 / CBS 109.51 / FGSC 9923 / NRRL Y-1056)</name>
    <name type="common">Yeast</name>
    <name type="synonym">Ashbya gossypii</name>
    <dbReference type="NCBI Taxonomy" id="284811"/>
    <lineage>
        <taxon>Eukaryota</taxon>
        <taxon>Fungi</taxon>
        <taxon>Dikarya</taxon>
        <taxon>Ascomycota</taxon>
        <taxon>Saccharomycotina</taxon>
        <taxon>Saccharomycetes</taxon>
        <taxon>Saccharomycetales</taxon>
        <taxon>Saccharomycetaceae</taxon>
        <taxon>Eremothecium</taxon>
    </lineage>
</organism>
<dbReference type="AlphaFoldDB" id="Q75C51"/>
<dbReference type="HOGENOM" id="CLU_816300_0_0_1"/>
<evidence type="ECO:0000256" key="2">
    <source>
        <dbReference type="ARBA" id="ARBA00023134"/>
    </source>
</evidence>
<evidence type="ECO:0000313" key="5">
    <source>
        <dbReference type="Proteomes" id="UP000000591"/>
    </source>
</evidence>
<accession>Q75C51</accession>
<dbReference type="OrthoDB" id="25896at2759"/>
<keyword evidence="1" id="KW-0547">Nucleotide-binding</keyword>
<dbReference type="RefSeq" id="NP_983468.1">
    <property type="nucleotide sequence ID" value="NM_208821.1"/>
</dbReference>
<dbReference type="GO" id="GO:0005886">
    <property type="term" value="C:plasma membrane"/>
    <property type="evidence" value="ECO:0000318"/>
    <property type="project" value="GO_Central"/>
</dbReference>
<feature type="compositionally biased region" description="Basic residues" evidence="3">
    <location>
        <begin position="319"/>
        <end position="329"/>
    </location>
</feature>
<dbReference type="Proteomes" id="UP000000591">
    <property type="component" value="Chromosome III"/>
</dbReference>
<dbReference type="OMA" id="IPRCFDL"/>
<dbReference type="EMBL" id="AE016816">
    <property type="protein sequence ID" value="AAS51292.1"/>
    <property type="molecule type" value="Genomic_DNA"/>
</dbReference>
<sequence length="340" mass="38130">MSVSPLVLFDFSTDNPNTLPREYDLAVARICVLGHGGSGKSSLVLRWLHGLESGLELGSLAEDIYHKRVNYEALHLSRSQNEYRDLCANPRRLSRDARRAPHNVNPLDAPLVVRHHELDVQLLDAAGMDPSDYSEIRRLQVEQADGFVLCCDYTNEESLGTLQLLHRYVVSLRGDDVPIVISCCKCDLEDDRTVFLSDVQQLAREFELPPDSVLETSALENVGVDELFFLLLQRIDYYKEAMRAERRRQAGCDDFDCAPRPDPERRSLASPPPPSTRHSPDSTLLRSAASSDMACPSARVFSAPTSTTPSISRLASPPIKRRRPTIRRMRSQETSSCIIV</sequence>
<dbReference type="GO" id="GO:0003924">
    <property type="term" value="F:GTPase activity"/>
    <property type="evidence" value="ECO:0000318"/>
    <property type="project" value="GO_Central"/>
</dbReference>
<dbReference type="FunCoup" id="Q75C51">
    <property type="interactions" value="136"/>
</dbReference>
<dbReference type="SMART" id="SM00173">
    <property type="entry name" value="RAS"/>
    <property type="match status" value="1"/>
</dbReference>
<dbReference type="GO" id="GO:0007165">
    <property type="term" value="P:signal transduction"/>
    <property type="evidence" value="ECO:0007669"/>
    <property type="project" value="InterPro"/>
</dbReference>
<evidence type="ECO:0000256" key="1">
    <source>
        <dbReference type="ARBA" id="ARBA00022741"/>
    </source>
</evidence>
<dbReference type="PANTHER" id="PTHR24070">
    <property type="entry name" value="RAS, DI-RAS, AND RHEB FAMILY MEMBERS OF SMALL GTPASE SUPERFAMILY"/>
    <property type="match status" value="1"/>
</dbReference>
<dbReference type="InterPro" id="IPR020849">
    <property type="entry name" value="Small_GTPase_Ras-type"/>
</dbReference>
<dbReference type="GO" id="GO:0005525">
    <property type="term" value="F:GTP binding"/>
    <property type="evidence" value="ECO:0000318"/>
    <property type="project" value="GO_Central"/>
</dbReference>
<dbReference type="PROSITE" id="PS51421">
    <property type="entry name" value="RAS"/>
    <property type="match status" value="1"/>
</dbReference>
<dbReference type="InParanoid" id="Q75C51"/>
<dbReference type="GO" id="GO:0019003">
    <property type="term" value="F:GDP binding"/>
    <property type="evidence" value="ECO:0000318"/>
    <property type="project" value="GO_Central"/>
</dbReference>
<gene>
    <name evidence="4" type="ORF">AGOS_ACR066C</name>
</gene>
<dbReference type="eggNOG" id="KOG0093">
    <property type="taxonomic scope" value="Eukaryota"/>
</dbReference>
<dbReference type="Pfam" id="PF00071">
    <property type="entry name" value="Ras"/>
    <property type="match status" value="1"/>
</dbReference>
<keyword evidence="5" id="KW-1185">Reference proteome</keyword>
<dbReference type="KEGG" id="ago:AGOS_ACR066C"/>
<name>Q75C51_EREGS</name>
<evidence type="ECO:0000256" key="3">
    <source>
        <dbReference type="SAM" id="MobiDB-lite"/>
    </source>
</evidence>
<feature type="compositionally biased region" description="Polar residues" evidence="3">
    <location>
        <begin position="281"/>
        <end position="290"/>
    </location>
</feature>
<evidence type="ECO:0000313" key="4">
    <source>
        <dbReference type="EMBL" id="AAS51292.1"/>
    </source>
</evidence>
<dbReference type="PRINTS" id="PR00449">
    <property type="entry name" value="RASTRNSFRMNG"/>
</dbReference>